<organism evidence="1 2">
    <name type="scientific">Candidatus Collierbacteria bacterium RIFOXYA2_FULL_46_10</name>
    <dbReference type="NCBI Taxonomy" id="1817726"/>
    <lineage>
        <taxon>Bacteria</taxon>
        <taxon>Candidatus Collieribacteriota</taxon>
    </lineage>
</organism>
<protein>
    <submittedName>
        <fullName evidence="1">Uncharacterized protein</fullName>
    </submittedName>
</protein>
<sequence length="116" mass="12974">MAIIEVFDIHGLSIGKTSLEHPLAVLRSSDSAFDTIGVEQKDQKDFLEFFLWDLQGVISSFVLDPESTLAVLFHLETRAASQIQEITTLKGPPLLTGVLYKPVKDYLQQVNSNQNR</sequence>
<name>A0A1F5F649_9BACT</name>
<evidence type="ECO:0000313" key="2">
    <source>
        <dbReference type="Proteomes" id="UP000176191"/>
    </source>
</evidence>
<comment type="caution">
    <text evidence="1">The sequence shown here is derived from an EMBL/GenBank/DDBJ whole genome shotgun (WGS) entry which is preliminary data.</text>
</comment>
<gene>
    <name evidence="1" type="ORF">A2228_01175</name>
</gene>
<dbReference type="Proteomes" id="UP000176191">
    <property type="component" value="Unassembled WGS sequence"/>
</dbReference>
<reference evidence="1 2" key="1">
    <citation type="journal article" date="2016" name="Nat. Commun.">
        <title>Thousands of microbial genomes shed light on interconnected biogeochemical processes in an aquifer system.</title>
        <authorList>
            <person name="Anantharaman K."/>
            <person name="Brown C.T."/>
            <person name="Hug L.A."/>
            <person name="Sharon I."/>
            <person name="Castelle C.J."/>
            <person name="Probst A.J."/>
            <person name="Thomas B.C."/>
            <person name="Singh A."/>
            <person name="Wilkins M.J."/>
            <person name="Karaoz U."/>
            <person name="Brodie E.L."/>
            <person name="Williams K.H."/>
            <person name="Hubbard S.S."/>
            <person name="Banfield J.F."/>
        </authorList>
    </citation>
    <scope>NUCLEOTIDE SEQUENCE [LARGE SCALE GENOMIC DNA]</scope>
</reference>
<proteinExistence type="predicted"/>
<accession>A0A1F5F649</accession>
<evidence type="ECO:0000313" key="1">
    <source>
        <dbReference type="EMBL" id="OGD75089.1"/>
    </source>
</evidence>
<dbReference type="AlphaFoldDB" id="A0A1F5F649"/>
<dbReference type="EMBL" id="MFAK01000015">
    <property type="protein sequence ID" value="OGD75089.1"/>
    <property type="molecule type" value="Genomic_DNA"/>
</dbReference>